<sequence length="160" mass="17829">TGPGLHYLYGLLESHIPTTAGGLIPAALHVLLDTFLFDPVFVGTFFLTTALFEGKSMKREVVPQLEREYWPAVVGSWGVSVLFWPLQWACFRYLPLQLRVLSINVCDVAWTAVLSFFSHKPDEDGGEDAQQQQQRQHQGYVAAAARRAQLAFQHAAAASR</sequence>
<feature type="transmembrane region" description="Helical" evidence="6">
    <location>
        <begin position="20"/>
        <end position="48"/>
    </location>
</feature>
<keyword evidence="5 6" id="KW-0472">Membrane</keyword>
<proteinExistence type="inferred from homology"/>
<dbReference type="GO" id="GO:0005737">
    <property type="term" value="C:cytoplasm"/>
    <property type="evidence" value="ECO:0007669"/>
    <property type="project" value="TreeGrafter"/>
</dbReference>
<reference evidence="7" key="1">
    <citation type="submission" date="2021-02" db="EMBL/GenBank/DDBJ databases">
        <title>First Annotated Genome of the Yellow-green Alga Tribonema minus.</title>
        <authorList>
            <person name="Mahan K.M."/>
        </authorList>
    </citation>
    <scope>NUCLEOTIDE SEQUENCE</scope>
    <source>
        <strain evidence="7">UTEX B ZZ1240</strain>
    </source>
</reference>
<keyword evidence="4 6" id="KW-1133">Transmembrane helix</keyword>
<dbReference type="Pfam" id="PF04117">
    <property type="entry name" value="Mpv17_PMP22"/>
    <property type="match status" value="1"/>
</dbReference>
<evidence type="ECO:0000313" key="7">
    <source>
        <dbReference type="EMBL" id="KAG5191006.1"/>
    </source>
</evidence>
<dbReference type="GO" id="GO:0016020">
    <property type="term" value="C:membrane"/>
    <property type="evidence" value="ECO:0007669"/>
    <property type="project" value="UniProtKB-SubCell"/>
</dbReference>
<evidence type="ECO:0000256" key="4">
    <source>
        <dbReference type="ARBA" id="ARBA00022989"/>
    </source>
</evidence>
<evidence type="ECO:0000256" key="2">
    <source>
        <dbReference type="ARBA" id="ARBA00006824"/>
    </source>
</evidence>
<accession>A0A836CPL7</accession>
<dbReference type="PANTHER" id="PTHR11266:SF80">
    <property type="entry name" value="PEROXISOMAL MEMBRANE PROTEIN 2"/>
    <property type="match status" value="1"/>
</dbReference>
<gene>
    <name evidence="7" type="ORF">JKP88DRAFT_160175</name>
</gene>
<dbReference type="AlphaFoldDB" id="A0A836CPL7"/>
<dbReference type="InterPro" id="IPR007248">
    <property type="entry name" value="Mpv17_PMP22"/>
</dbReference>
<protein>
    <submittedName>
        <fullName evidence="7">Uncharacterized protein</fullName>
    </submittedName>
</protein>
<comment type="similarity">
    <text evidence="2 6">Belongs to the peroxisomal membrane protein PXMP2/4 family.</text>
</comment>
<evidence type="ECO:0000256" key="1">
    <source>
        <dbReference type="ARBA" id="ARBA00004141"/>
    </source>
</evidence>
<keyword evidence="3 6" id="KW-0812">Transmembrane</keyword>
<evidence type="ECO:0000256" key="3">
    <source>
        <dbReference type="ARBA" id="ARBA00022692"/>
    </source>
</evidence>
<feature type="non-terminal residue" evidence="7">
    <location>
        <position position="1"/>
    </location>
</feature>
<evidence type="ECO:0000256" key="6">
    <source>
        <dbReference type="RuleBase" id="RU363053"/>
    </source>
</evidence>
<name>A0A836CPL7_9STRA</name>
<dbReference type="EMBL" id="JAFCMP010000024">
    <property type="protein sequence ID" value="KAG5191006.1"/>
    <property type="molecule type" value="Genomic_DNA"/>
</dbReference>
<keyword evidence="8" id="KW-1185">Reference proteome</keyword>
<comment type="caution">
    <text evidence="7">The sequence shown here is derived from an EMBL/GenBank/DDBJ whole genome shotgun (WGS) entry which is preliminary data.</text>
</comment>
<comment type="caution">
    <text evidence="6">Lacks conserved residue(s) required for the propagation of feature annotation.</text>
</comment>
<evidence type="ECO:0000313" key="8">
    <source>
        <dbReference type="Proteomes" id="UP000664859"/>
    </source>
</evidence>
<dbReference type="OrthoDB" id="196537at2759"/>
<dbReference type="PANTHER" id="PTHR11266">
    <property type="entry name" value="PEROXISOMAL MEMBRANE PROTEIN 2, PXMP2 MPV17"/>
    <property type="match status" value="1"/>
</dbReference>
<dbReference type="Proteomes" id="UP000664859">
    <property type="component" value="Unassembled WGS sequence"/>
</dbReference>
<organism evidence="7 8">
    <name type="scientific">Tribonema minus</name>
    <dbReference type="NCBI Taxonomy" id="303371"/>
    <lineage>
        <taxon>Eukaryota</taxon>
        <taxon>Sar</taxon>
        <taxon>Stramenopiles</taxon>
        <taxon>Ochrophyta</taxon>
        <taxon>PX clade</taxon>
        <taxon>Xanthophyceae</taxon>
        <taxon>Tribonematales</taxon>
        <taxon>Tribonemataceae</taxon>
        <taxon>Tribonema</taxon>
    </lineage>
</organism>
<evidence type="ECO:0000256" key="5">
    <source>
        <dbReference type="ARBA" id="ARBA00023136"/>
    </source>
</evidence>
<comment type="subcellular location">
    <subcellularLocation>
        <location evidence="1">Membrane</location>
        <topology evidence="1">Multi-pass membrane protein</topology>
    </subcellularLocation>
</comment>